<dbReference type="InterPro" id="IPR007527">
    <property type="entry name" value="Znf_SWIM"/>
</dbReference>
<reference evidence="6" key="1">
    <citation type="submission" date="2021-02" db="EMBL/GenBank/DDBJ databases">
        <authorList>
            <person name="Nowell W R."/>
        </authorList>
    </citation>
    <scope>NUCLEOTIDE SEQUENCE</scope>
</reference>
<accession>A0A816V736</accession>
<evidence type="ECO:0000259" key="5">
    <source>
        <dbReference type="PROSITE" id="PS50966"/>
    </source>
</evidence>
<feature type="domain" description="SWIM-type" evidence="5">
    <location>
        <begin position="691"/>
        <end position="730"/>
    </location>
</feature>
<dbReference type="Pfam" id="PF13359">
    <property type="entry name" value="DDE_Tnp_4"/>
    <property type="match status" value="1"/>
</dbReference>
<protein>
    <recommendedName>
        <fullName evidence="5">SWIM-type domain-containing protein</fullName>
    </recommendedName>
</protein>
<organism evidence="6 7">
    <name type="scientific">Rotaria magnacalcarata</name>
    <dbReference type="NCBI Taxonomy" id="392030"/>
    <lineage>
        <taxon>Eukaryota</taxon>
        <taxon>Metazoa</taxon>
        <taxon>Spiralia</taxon>
        <taxon>Gnathifera</taxon>
        <taxon>Rotifera</taxon>
        <taxon>Eurotatoria</taxon>
        <taxon>Bdelloidea</taxon>
        <taxon>Philodinida</taxon>
        <taxon>Philodinidae</taxon>
        <taxon>Rotaria</taxon>
    </lineage>
</organism>
<dbReference type="InterPro" id="IPR027806">
    <property type="entry name" value="HARBI1_dom"/>
</dbReference>
<dbReference type="PANTHER" id="PTHR23080:SF133">
    <property type="entry name" value="SI:CH211-262I1.5-RELATED"/>
    <property type="match status" value="1"/>
</dbReference>
<evidence type="ECO:0000256" key="4">
    <source>
        <dbReference type="SAM" id="MobiDB-lite"/>
    </source>
</evidence>
<evidence type="ECO:0000256" key="1">
    <source>
        <dbReference type="ARBA" id="ARBA00001968"/>
    </source>
</evidence>
<evidence type="ECO:0000313" key="6">
    <source>
        <dbReference type="EMBL" id="CAF2120247.1"/>
    </source>
</evidence>
<dbReference type="GO" id="GO:0008270">
    <property type="term" value="F:zinc ion binding"/>
    <property type="evidence" value="ECO:0007669"/>
    <property type="project" value="UniProtKB-KW"/>
</dbReference>
<sequence length="775" mass="87773">MNSKKFCACACCGDRLTASCRRSLKGKCIRLFVAARLFPTSLPTDGYICTKCRFMFNQWTALPEFCDVLTTINNSHQAANTVTDVVRDEDEDNGTDQLIDDTSGVADSMDDGSVRVQTANASSSDSESIYDSAVTSDQVDDAEIHSDESSEAMDTIPSDENIDEQGIEIPIEVSVFSKSQCCVCKKQIVPPTVTIREADRTELFIRRHIEIPAGSRCCTLHTVGKRLIPEAFQSLVPHKAQYRRFSPQTLINLLKSYRTRLNSNKHLDFDECMCLTDADYIKLTGFTRAQHAHILSHIPPTSLKNSATRSARSALAYLLMKLKLGLSDSVLASMVGVDSKRQMSRIISEARVAVTKHFVPRYLGLAHLTRQDVIDKHTSPIANRLLTEGRDPCILVLDGTYLYIQKSRNNAVQRKTYSLQKKRSLIKPMVMVTTTGYIVTIFGPFFSDFHNNDASILKHVMLNNYEDILNWTKENDIMILDRGFRDSLGVLKALGIDTAMPSFLGKNRRQFDAYDANRSRFVTKLRWVVEGVNARLKRFRWFSQTIQNSSLPSVPDFMAIVAALNNCFHVPMVVASPEDDDIVRRMNQLLSKSNILQERLIQDNLQRHNVWRFIDIDNLFEPFPVLSLDDIRSITLGVYQLKRARSYAEEHSDCTELTDPDLDFPIEACTEHGAEDIIRLRFRSAHKSCTYHTYIQFDSTQVIAWYCTCIPGPRTVGCCSHIAAAIWFLGYERYQSTTNRQPSSTNTTNIQYADNISDFEPSSDEEDNSYIYTSE</sequence>
<dbReference type="PANTHER" id="PTHR23080">
    <property type="entry name" value="THAP DOMAIN PROTEIN"/>
    <property type="match status" value="1"/>
</dbReference>
<evidence type="ECO:0000313" key="7">
    <source>
        <dbReference type="Proteomes" id="UP000663856"/>
    </source>
</evidence>
<feature type="compositionally biased region" description="Polar residues" evidence="4">
    <location>
        <begin position="738"/>
        <end position="754"/>
    </location>
</feature>
<feature type="region of interest" description="Disordered" evidence="4">
    <location>
        <begin position="89"/>
        <end position="160"/>
    </location>
</feature>
<dbReference type="Proteomes" id="UP000663856">
    <property type="component" value="Unassembled WGS sequence"/>
</dbReference>
<gene>
    <name evidence="6" type="ORF">WKI299_LOCUS24227</name>
</gene>
<feature type="region of interest" description="Disordered" evidence="4">
    <location>
        <begin position="738"/>
        <end position="775"/>
    </location>
</feature>
<evidence type="ECO:0000256" key="3">
    <source>
        <dbReference type="PROSITE-ProRule" id="PRU00325"/>
    </source>
</evidence>
<keyword evidence="3" id="KW-0863">Zinc-finger</keyword>
<feature type="compositionally biased region" description="Low complexity" evidence="4">
    <location>
        <begin position="122"/>
        <end position="132"/>
    </location>
</feature>
<proteinExistence type="predicted"/>
<keyword evidence="2" id="KW-0479">Metal-binding</keyword>
<keyword evidence="3" id="KW-0862">Zinc</keyword>
<dbReference type="EMBL" id="CAJNRF010010405">
    <property type="protein sequence ID" value="CAF2120247.1"/>
    <property type="molecule type" value="Genomic_DNA"/>
</dbReference>
<comment type="cofactor">
    <cofactor evidence="1">
        <name>a divalent metal cation</name>
        <dbReference type="ChEBI" id="CHEBI:60240"/>
    </cofactor>
</comment>
<evidence type="ECO:0000256" key="2">
    <source>
        <dbReference type="ARBA" id="ARBA00022723"/>
    </source>
</evidence>
<dbReference type="PROSITE" id="PS50966">
    <property type="entry name" value="ZF_SWIM"/>
    <property type="match status" value="1"/>
</dbReference>
<comment type="caution">
    <text evidence="6">The sequence shown here is derived from an EMBL/GenBank/DDBJ whole genome shotgun (WGS) entry which is preliminary data.</text>
</comment>
<dbReference type="AlphaFoldDB" id="A0A816V736"/>
<name>A0A816V736_9BILA</name>